<dbReference type="EMBL" id="GBRH01256499">
    <property type="protein sequence ID" value="JAD41396.1"/>
    <property type="molecule type" value="Transcribed_RNA"/>
</dbReference>
<reference evidence="1" key="2">
    <citation type="journal article" date="2015" name="Data Brief">
        <title>Shoot transcriptome of the giant reed, Arundo donax.</title>
        <authorList>
            <person name="Barrero R.A."/>
            <person name="Guerrero F.D."/>
            <person name="Moolhuijzen P."/>
            <person name="Goolsby J.A."/>
            <person name="Tidwell J."/>
            <person name="Bellgard S.E."/>
            <person name="Bellgard M.I."/>
        </authorList>
    </citation>
    <scope>NUCLEOTIDE SEQUENCE</scope>
    <source>
        <tissue evidence="1">Shoot tissue taken approximately 20 cm above the soil surface</tissue>
    </source>
</reference>
<proteinExistence type="predicted"/>
<organism evidence="1">
    <name type="scientific">Arundo donax</name>
    <name type="common">Giant reed</name>
    <name type="synonym">Donax arundinaceus</name>
    <dbReference type="NCBI Taxonomy" id="35708"/>
    <lineage>
        <taxon>Eukaryota</taxon>
        <taxon>Viridiplantae</taxon>
        <taxon>Streptophyta</taxon>
        <taxon>Embryophyta</taxon>
        <taxon>Tracheophyta</taxon>
        <taxon>Spermatophyta</taxon>
        <taxon>Magnoliopsida</taxon>
        <taxon>Liliopsida</taxon>
        <taxon>Poales</taxon>
        <taxon>Poaceae</taxon>
        <taxon>PACMAD clade</taxon>
        <taxon>Arundinoideae</taxon>
        <taxon>Arundineae</taxon>
        <taxon>Arundo</taxon>
    </lineage>
</organism>
<name>A0A0A8ZRH6_ARUDO</name>
<protein>
    <submittedName>
        <fullName evidence="1">Uncharacterized protein</fullName>
    </submittedName>
</protein>
<accession>A0A0A8ZRH6</accession>
<sequence length="42" mass="4766">MSQLTHFCISIVGCTVEATFKTESNLRLRTHNILCVLHVVHI</sequence>
<dbReference type="AlphaFoldDB" id="A0A0A8ZRH6"/>
<evidence type="ECO:0000313" key="1">
    <source>
        <dbReference type="EMBL" id="JAD41396.1"/>
    </source>
</evidence>
<reference evidence="1" key="1">
    <citation type="submission" date="2014-09" db="EMBL/GenBank/DDBJ databases">
        <authorList>
            <person name="Magalhaes I.L.F."/>
            <person name="Oliveira U."/>
            <person name="Santos F.R."/>
            <person name="Vidigal T.H.D.A."/>
            <person name="Brescovit A.D."/>
            <person name="Santos A.J."/>
        </authorList>
    </citation>
    <scope>NUCLEOTIDE SEQUENCE</scope>
    <source>
        <tissue evidence="1">Shoot tissue taken approximately 20 cm above the soil surface</tissue>
    </source>
</reference>